<keyword evidence="8" id="KW-0175">Coiled coil</keyword>
<dbReference type="Pfam" id="PF05557">
    <property type="entry name" value="MAD"/>
    <property type="match status" value="1"/>
</dbReference>
<dbReference type="GO" id="GO:0005635">
    <property type="term" value="C:nuclear envelope"/>
    <property type="evidence" value="ECO:0007669"/>
    <property type="project" value="TreeGrafter"/>
</dbReference>
<evidence type="ECO:0000256" key="5">
    <source>
        <dbReference type="ARBA" id="ARBA00022776"/>
    </source>
</evidence>
<dbReference type="GO" id="GO:0007094">
    <property type="term" value="P:mitotic spindle assembly checkpoint signaling"/>
    <property type="evidence" value="ECO:0007669"/>
    <property type="project" value="InterPro"/>
</dbReference>
<evidence type="ECO:0000256" key="6">
    <source>
        <dbReference type="ARBA" id="ARBA00023242"/>
    </source>
</evidence>
<evidence type="ECO:0000256" key="3">
    <source>
        <dbReference type="ARBA" id="ARBA00022019"/>
    </source>
</evidence>
<feature type="coiled-coil region" evidence="8">
    <location>
        <begin position="780"/>
        <end position="814"/>
    </location>
</feature>
<dbReference type="GO" id="GO:0051315">
    <property type="term" value="P:attachment of mitotic spindle microtubules to kinetochore"/>
    <property type="evidence" value="ECO:0007669"/>
    <property type="project" value="TreeGrafter"/>
</dbReference>
<feature type="transmembrane region" description="Helical" evidence="9">
    <location>
        <begin position="323"/>
        <end position="342"/>
    </location>
</feature>
<comment type="subcellular location">
    <subcellularLocation>
        <location evidence="1">Nucleus</location>
    </subcellularLocation>
</comment>
<dbReference type="GO" id="GO:0051301">
    <property type="term" value="P:cell division"/>
    <property type="evidence" value="ECO:0007669"/>
    <property type="project" value="UniProtKB-KW"/>
</dbReference>
<accession>A0A7C8P9Z9</accession>
<feature type="coiled-coil region" evidence="8">
    <location>
        <begin position="521"/>
        <end position="569"/>
    </location>
</feature>
<dbReference type="Gene3D" id="6.10.250.90">
    <property type="match status" value="1"/>
</dbReference>
<dbReference type="Gene3D" id="3.30.457.60">
    <property type="match status" value="1"/>
</dbReference>
<dbReference type="InterPro" id="IPR008672">
    <property type="entry name" value="Mad1"/>
</dbReference>
<keyword evidence="4" id="KW-0132">Cell division</keyword>
<comment type="similarity">
    <text evidence="2">Belongs to the MAD1 family.</text>
</comment>
<dbReference type="GO" id="GO:0072686">
    <property type="term" value="C:mitotic spindle"/>
    <property type="evidence" value="ECO:0007669"/>
    <property type="project" value="TreeGrafter"/>
</dbReference>
<dbReference type="AlphaFoldDB" id="A0A7C8P9Z9"/>
<keyword evidence="7" id="KW-0131">Cell cycle</keyword>
<keyword evidence="6" id="KW-0539">Nucleus</keyword>
<reference evidence="10 11" key="1">
    <citation type="submission" date="2019-06" db="EMBL/GenBank/DDBJ databases">
        <authorList>
            <person name="Palmer J.M."/>
        </authorList>
    </citation>
    <scope>NUCLEOTIDE SEQUENCE [LARGE SCALE GENOMIC DNA]</scope>
    <source>
        <strain evidence="10 11">TWF788</strain>
    </source>
</reference>
<evidence type="ECO:0000256" key="2">
    <source>
        <dbReference type="ARBA" id="ARBA00008029"/>
    </source>
</evidence>
<evidence type="ECO:0000256" key="9">
    <source>
        <dbReference type="SAM" id="Phobius"/>
    </source>
</evidence>
<organism evidence="10 11">
    <name type="scientific">Orbilia oligospora</name>
    <name type="common">Nematode-trapping fungus</name>
    <name type="synonym">Arthrobotrys oligospora</name>
    <dbReference type="NCBI Taxonomy" id="2813651"/>
    <lineage>
        <taxon>Eukaryota</taxon>
        <taxon>Fungi</taxon>
        <taxon>Dikarya</taxon>
        <taxon>Ascomycota</taxon>
        <taxon>Pezizomycotina</taxon>
        <taxon>Orbiliomycetes</taxon>
        <taxon>Orbiliales</taxon>
        <taxon>Orbiliaceae</taxon>
        <taxon>Orbilia</taxon>
    </lineage>
</organism>
<comment type="caution">
    <text evidence="10">The sequence shown here is derived from an EMBL/GenBank/DDBJ whole genome shotgun (WGS) entry which is preliminary data.</text>
</comment>
<evidence type="ECO:0000256" key="8">
    <source>
        <dbReference type="SAM" id="Coils"/>
    </source>
</evidence>
<feature type="transmembrane region" description="Helical" evidence="9">
    <location>
        <begin position="293"/>
        <end position="311"/>
    </location>
</feature>
<evidence type="ECO:0000313" key="11">
    <source>
        <dbReference type="Proteomes" id="UP000479691"/>
    </source>
</evidence>
<proteinExistence type="inferred from homology"/>
<dbReference type="Proteomes" id="UP000479691">
    <property type="component" value="Unassembled WGS sequence"/>
</dbReference>
<sequence length="1108" mass="127491">MNQSTNAPPNSTVELMYGWREQPQDRGTLDIIWSCFLVIFISIWTVLHINLPKPDEGYWSILIRKTRWCILSIYAPEFVTLLAASQRASAKASVVEMHEIGVKGWTLTHGFFADSGGFILNPPDGPAFPVNSRALHYLVKNHYVEAPELTKDEIVDKSKADIFAKCVAVIQGSYLVIQCIARPIQHLKTSTLELFTVAFVVSSAVTFWMWIHKPLDAQSPIHIRSTVPMSTIVLQADDVPKNPLWDTPMDFVEQPGWSLWRRRRFFIYFGGLEIRPLQRIPNDYVPPPPTLRLAYPLYGLAVFYAAIHVCAWNFDFPTRAELITWRAASVTLLADLFIWGLVECLSIKPGFDYTITILGIWEKKCSKDSTWRHYAVDVPATTSAILYFVARTVLIGETIASLRLMPATVFPTMDPAPNSHQYSGVLITADTSARGELDHFGFVGQCYYPQIAADSVQDAILIELNAVKYELATIKQERELENISSREEIHTLQKKVQEDGKLFEQERSEKNFIFERHQALASELESVCQEATNTKVSLERQLRDVEAENLDLKESRHDLETTRDTLQRKYHYETEDLRTQMNLIREQAHSLSLELASRDILLQEYQTKLHEKEDEILQSRGQVEISREGFEGDETLKVLKRELADQLNHTRSIEARNRKLEVENEELRSYNKSISLMEEERRSLISKVQALDGLREKVSNLELQKAILEEERLSWTAFLQDDPDGAQFTSPAHLARAYIQTKIEKSTLLEKFGRPDPLIAERDQEIIKLVAIQVKLEEENQGMKQVLKKDLKEKQRLERQKDLALKEATFLREQLKTYSTEEEVMMAGNYDDQKSQRIEELERLLGEHKLEINDLTRQLEERDIARTADAQKLEEGLDYQRSVVQFQERIDILHKELETSKQAYKIVTVEIQALQKQLMASEATSRMRVLQLKDNPAAHHEVTKRETLRVLREENKALLAQLEGQPGGTKFVPISTLERSRLDVQEMEALVAEKEKRMTRLKEMWSKKALEFRQAVYSLLGYEVDFQPNGRVKVTSMFHRSDLYGGVDTGIVFDGEQGTMKLCGGPNSQFAREIRNQIKFYVEERKEIPCFLAALTMEGYEKTTRAQQ</sequence>
<evidence type="ECO:0000256" key="7">
    <source>
        <dbReference type="ARBA" id="ARBA00023306"/>
    </source>
</evidence>
<dbReference type="SUPFAM" id="SSF75704">
    <property type="entry name" value="Mitotic arrest deficient-like 1, Mad1"/>
    <property type="match status" value="1"/>
</dbReference>
<keyword evidence="9" id="KW-1133">Transmembrane helix</keyword>
<dbReference type="EMBL" id="JAABOE010000108">
    <property type="protein sequence ID" value="KAF3165106.1"/>
    <property type="molecule type" value="Genomic_DNA"/>
</dbReference>
<feature type="transmembrane region" description="Helical" evidence="9">
    <location>
        <begin position="192"/>
        <end position="211"/>
    </location>
</feature>
<dbReference type="Gene3D" id="1.20.5.170">
    <property type="match status" value="1"/>
</dbReference>
<protein>
    <recommendedName>
        <fullName evidence="3">Spindle assembly checkpoint component MAD1</fullName>
    </recommendedName>
</protein>
<feature type="transmembrane region" description="Helical" evidence="9">
    <location>
        <begin position="31"/>
        <end position="51"/>
    </location>
</feature>
<evidence type="ECO:0000256" key="4">
    <source>
        <dbReference type="ARBA" id="ARBA00022618"/>
    </source>
</evidence>
<dbReference type="GO" id="GO:0000776">
    <property type="term" value="C:kinetochore"/>
    <property type="evidence" value="ECO:0007669"/>
    <property type="project" value="TreeGrafter"/>
</dbReference>
<feature type="coiled-coil region" evidence="8">
    <location>
        <begin position="653"/>
        <end position="711"/>
    </location>
</feature>
<name>A0A7C8P9Z9_ORBOL</name>
<keyword evidence="9" id="KW-0472">Membrane</keyword>
<keyword evidence="5" id="KW-0498">Mitosis</keyword>
<evidence type="ECO:0000256" key="1">
    <source>
        <dbReference type="ARBA" id="ARBA00004123"/>
    </source>
</evidence>
<evidence type="ECO:0000313" key="10">
    <source>
        <dbReference type="EMBL" id="KAF3165106.1"/>
    </source>
</evidence>
<dbReference type="PANTHER" id="PTHR23168:SF0">
    <property type="entry name" value="MITOTIC SPINDLE ASSEMBLY CHECKPOINT PROTEIN MAD1"/>
    <property type="match status" value="1"/>
</dbReference>
<dbReference type="PANTHER" id="PTHR23168">
    <property type="entry name" value="MITOTIC SPINDLE ASSEMBLY CHECKPOINT PROTEIN MAD1 MITOTIC ARREST DEFICIENT-LIKE PROTEIN 1"/>
    <property type="match status" value="1"/>
</dbReference>
<feature type="coiled-coil region" evidence="8">
    <location>
        <begin position="977"/>
        <end position="1004"/>
    </location>
</feature>
<gene>
    <name evidence="10" type="primary">MAD1</name>
    <name evidence="10" type="ORF">TWF788_000825</name>
</gene>
<keyword evidence="9" id="KW-0812">Transmembrane</keyword>